<evidence type="ECO:0000256" key="12">
    <source>
        <dbReference type="ARBA" id="ARBA00022989"/>
    </source>
</evidence>
<evidence type="ECO:0000256" key="7">
    <source>
        <dbReference type="ARBA" id="ARBA00022679"/>
    </source>
</evidence>
<dbReference type="InterPro" id="IPR003594">
    <property type="entry name" value="HATPase_dom"/>
</dbReference>
<dbReference type="CDD" id="cd00130">
    <property type="entry name" value="PAS"/>
    <property type="match status" value="5"/>
</dbReference>
<dbReference type="InterPro" id="IPR000700">
    <property type="entry name" value="PAS-assoc_C"/>
</dbReference>
<feature type="domain" description="PAC" evidence="18">
    <location>
        <begin position="135"/>
        <end position="187"/>
    </location>
</feature>
<evidence type="ECO:0000256" key="13">
    <source>
        <dbReference type="ARBA" id="ARBA00023012"/>
    </source>
</evidence>
<evidence type="ECO:0000256" key="8">
    <source>
        <dbReference type="ARBA" id="ARBA00022692"/>
    </source>
</evidence>
<comment type="subcellular location">
    <subcellularLocation>
        <location evidence="2">Cell inner membrane</location>
        <topology evidence="2">Multi-pass membrane protein</topology>
    </subcellularLocation>
</comment>
<dbReference type="PANTHER" id="PTHR43304:SF1">
    <property type="entry name" value="PAC DOMAIN-CONTAINING PROTEIN"/>
    <property type="match status" value="1"/>
</dbReference>
<feature type="domain" description="PAS" evidence="17">
    <location>
        <begin position="59"/>
        <end position="131"/>
    </location>
</feature>
<dbReference type="Pfam" id="PF00512">
    <property type="entry name" value="HisKA"/>
    <property type="match status" value="1"/>
</dbReference>
<dbReference type="STRING" id="1925591.BI308_12805"/>
<dbReference type="GO" id="GO:0000166">
    <property type="term" value="F:nucleotide binding"/>
    <property type="evidence" value="ECO:0007669"/>
    <property type="project" value="UniProtKB-KW"/>
</dbReference>
<accession>A0A1L9QRA2</accession>
<dbReference type="Proteomes" id="UP000183940">
    <property type="component" value="Unassembled WGS sequence"/>
</dbReference>
<feature type="coiled-coil region" evidence="15">
    <location>
        <begin position="35"/>
        <end position="62"/>
    </location>
</feature>
<dbReference type="SMART" id="SM00091">
    <property type="entry name" value="PAS"/>
    <property type="match status" value="5"/>
</dbReference>
<feature type="domain" description="Histidine kinase" evidence="16">
    <location>
        <begin position="881"/>
        <end position="1094"/>
    </location>
</feature>
<evidence type="ECO:0000259" key="18">
    <source>
        <dbReference type="PROSITE" id="PS50113"/>
    </source>
</evidence>
<dbReference type="Gene3D" id="3.30.450.20">
    <property type="entry name" value="PAS domain"/>
    <property type="match status" value="6"/>
</dbReference>
<comment type="caution">
    <text evidence="19">The sequence shown here is derived from an EMBL/GenBank/DDBJ whole genome shotgun (WGS) entry which is preliminary data.</text>
</comment>
<feature type="domain" description="PAS" evidence="17">
    <location>
        <begin position="315"/>
        <end position="389"/>
    </location>
</feature>
<name>A0A1L9QRA2_9CYAN</name>
<dbReference type="Pfam" id="PF13426">
    <property type="entry name" value="PAS_9"/>
    <property type="match status" value="1"/>
</dbReference>
<proteinExistence type="predicted"/>
<keyword evidence="15" id="KW-0175">Coiled coil</keyword>
<dbReference type="InterPro" id="IPR036097">
    <property type="entry name" value="HisK_dim/P_sf"/>
</dbReference>
<feature type="domain" description="PAC" evidence="18">
    <location>
        <begin position="629"/>
        <end position="681"/>
    </location>
</feature>
<evidence type="ECO:0000256" key="4">
    <source>
        <dbReference type="ARBA" id="ARBA00022475"/>
    </source>
</evidence>
<dbReference type="PRINTS" id="PR00344">
    <property type="entry name" value="BCTRLSENSOR"/>
</dbReference>
<organism evidence="19 20">
    <name type="scientific">Roseofilum reptotaenium AO1-A</name>
    <dbReference type="NCBI Taxonomy" id="1925591"/>
    <lineage>
        <taxon>Bacteria</taxon>
        <taxon>Bacillati</taxon>
        <taxon>Cyanobacteriota</taxon>
        <taxon>Cyanophyceae</taxon>
        <taxon>Desertifilales</taxon>
        <taxon>Desertifilaceae</taxon>
        <taxon>Roseofilum</taxon>
    </lineage>
</organism>
<keyword evidence="12" id="KW-1133">Transmembrane helix</keyword>
<dbReference type="SMART" id="SM00387">
    <property type="entry name" value="HATPase_c"/>
    <property type="match status" value="1"/>
</dbReference>
<evidence type="ECO:0000256" key="15">
    <source>
        <dbReference type="SAM" id="Coils"/>
    </source>
</evidence>
<gene>
    <name evidence="19" type="ORF">BI308_12805</name>
</gene>
<dbReference type="Pfam" id="PF13188">
    <property type="entry name" value="PAS_8"/>
    <property type="match status" value="1"/>
</dbReference>
<dbReference type="SUPFAM" id="SSF47384">
    <property type="entry name" value="Homodimeric domain of signal transducing histidine kinase"/>
    <property type="match status" value="1"/>
</dbReference>
<feature type="domain" description="PAC" evidence="18">
    <location>
        <begin position="394"/>
        <end position="447"/>
    </location>
</feature>
<keyword evidence="13" id="KW-0902">Two-component regulatory system</keyword>
<dbReference type="Pfam" id="PF02518">
    <property type="entry name" value="HATPase_c"/>
    <property type="match status" value="1"/>
</dbReference>
<dbReference type="InterPro" id="IPR005467">
    <property type="entry name" value="His_kinase_dom"/>
</dbReference>
<dbReference type="GO" id="GO:0005886">
    <property type="term" value="C:plasma membrane"/>
    <property type="evidence" value="ECO:0007669"/>
    <property type="project" value="UniProtKB-SubCell"/>
</dbReference>
<dbReference type="NCBIfam" id="TIGR00229">
    <property type="entry name" value="sensory_box"/>
    <property type="match status" value="5"/>
</dbReference>
<keyword evidence="11" id="KW-0418">Kinase</keyword>
<keyword evidence="8" id="KW-0812">Transmembrane</keyword>
<keyword evidence="10" id="KW-0547">Nucleotide-binding</keyword>
<evidence type="ECO:0000256" key="5">
    <source>
        <dbReference type="ARBA" id="ARBA00022519"/>
    </source>
</evidence>
<dbReference type="InterPro" id="IPR036890">
    <property type="entry name" value="HATPase_C_sf"/>
</dbReference>
<dbReference type="InterPro" id="IPR003661">
    <property type="entry name" value="HisK_dim/P_dom"/>
</dbReference>
<dbReference type="FunFam" id="2.10.70.100:FF:000001">
    <property type="entry name" value="Sensory transduction histidine kinase"/>
    <property type="match status" value="1"/>
</dbReference>
<dbReference type="InterPro" id="IPR052162">
    <property type="entry name" value="Sensor_kinase/Photoreceptor"/>
</dbReference>
<evidence type="ECO:0000313" key="20">
    <source>
        <dbReference type="Proteomes" id="UP000183940"/>
    </source>
</evidence>
<evidence type="ECO:0000256" key="11">
    <source>
        <dbReference type="ARBA" id="ARBA00022777"/>
    </source>
</evidence>
<evidence type="ECO:0000256" key="9">
    <source>
        <dbReference type="ARBA" id="ARBA00022737"/>
    </source>
</evidence>
<keyword evidence="9" id="KW-0677">Repeat</keyword>
<evidence type="ECO:0000256" key="6">
    <source>
        <dbReference type="ARBA" id="ARBA00022553"/>
    </source>
</evidence>
<feature type="domain" description="PAS" evidence="17">
    <location>
        <begin position="448"/>
        <end position="492"/>
    </location>
</feature>
<dbReference type="SUPFAM" id="SSF55781">
    <property type="entry name" value="GAF domain-like"/>
    <property type="match status" value="1"/>
</dbReference>
<protein>
    <recommendedName>
        <fullName evidence="3">histidine kinase</fullName>
        <ecNumber evidence="3">2.7.13.3</ecNumber>
    </recommendedName>
</protein>
<dbReference type="InterPro" id="IPR004358">
    <property type="entry name" value="Sig_transdc_His_kin-like_C"/>
</dbReference>
<dbReference type="InterPro" id="IPR035965">
    <property type="entry name" value="PAS-like_dom_sf"/>
</dbReference>
<reference evidence="19" key="1">
    <citation type="submission" date="2016-10" db="EMBL/GenBank/DDBJ databases">
        <title>CRISPR-Cas defence system in Roseofilum reptotaenium: evidence of a bacteriophage-cyanobacterium arms race in the coral black band disease.</title>
        <authorList>
            <person name="Buerger P."/>
            <person name="Wood-Charlson E.M."/>
            <person name="Weynberg K.D."/>
            <person name="Willis B."/>
            <person name="Van Oppen M.J."/>
        </authorList>
    </citation>
    <scope>NUCLEOTIDE SEQUENCE [LARGE SCALE GENOMIC DNA]</scope>
    <source>
        <strain evidence="19">AO1-A</strain>
    </source>
</reference>
<evidence type="ECO:0000256" key="1">
    <source>
        <dbReference type="ARBA" id="ARBA00000085"/>
    </source>
</evidence>
<dbReference type="EC" id="2.7.13.3" evidence="3"/>
<evidence type="ECO:0000259" key="16">
    <source>
        <dbReference type="PROSITE" id="PS50109"/>
    </source>
</evidence>
<evidence type="ECO:0000259" key="17">
    <source>
        <dbReference type="PROSITE" id="PS50112"/>
    </source>
</evidence>
<dbReference type="PROSITE" id="PS50109">
    <property type="entry name" value="HIS_KIN"/>
    <property type="match status" value="1"/>
</dbReference>
<keyword evidence="14" id="KW-0472">Membrane</keyword>
<evidence type="ECO:0000256" key="2">
    <source>
        <dbReference type="ARBA" id="ARBA00004429"/>
    </source>
</evidence>
<dbReference type="Pfam" id="PF08447">
    <property type="entry name" value="PAS_3"/>
    <property type="match status" value="3"/>
</dbReference>
<dbReference type="Gene3D" id="3.30.450.40">
    <property type="match status" value="1"/>
</dbReference>
<keyword evidence="20" id="KW-1185">Reference proteome</keyword>
<keyword evidence="7" id="KW-0808">Transferase</keyword>
<feature type="domain" description="PAC" evidence="18">
    <location>
        <begin position="264"/>
        <end position="314"/>
    </location>
</feature>
<evidence type="ECO:0000313" key="19">
    <source>
        <dbReference type="EMBL" id="OJJ25220.1"/>
    </source>
</evidence>
<dbReference type="PANTHER" id="PTHR43304">
    <property type="entry name" value="PHYTOCHROME-LIKE PROTEIN CPH1"/>
    <property type="match status" value="1"/>
</dbReference>
<dbReference type="SMART" id="SM00086">
    <property type="entry name" value="PAC"/>
    <property type="match status" value="5"/>
</dbReference>
<feature type="domain" description="PAS" evidence="17">
    <location>
        <begin position="188"/>
        <end position="243"/>
    </location>
</feature>
<dbReference type="SUPFAM" id="SSF55874">
    <property type="entry name" value="ATPase domain of HSP90 chaperone/DNA topoisomerase II/histidine kinase"/>
    <property type="match status" value="1"/>
</dbReference>
<dbReference type="InterPro" id="IPR001610">
    <property type="entry name" value="PAC"/>
</dbReference>
<dbReference type="EMBL" id="MLAW01000020">
    <property type="protein sequence ID" value="OJJ25220.1"/>
    <property type="molecule type" value="Genomic_DNA"/>
</dbReference>
<sequence length="1094" mass="126739">MNSSGNLNHPLPRSSSLALCNRFNDFCSSHVWSDLKCVETKLQEVLQENQRLKYLLNQTEERYTLAISSSQVGVWDWNLQTNELYISPNLKGVLGYQDEEIPNYIESWMDLIHPDDREMTKKSAQEHLDGSTPLYEVEHRIVHKDGSIRWLLTRGIAFRDSEGKPYRMAGTDTDITSQKQSSNLINRLLDRLLMVIKTVGEGITLSDKKGHFTIFNPKMETLTGYSQEEANKANNFLNLLYPNPADLKRVTAQMNQVRDRGKIEDVETVICTKNGEQKTLLVSTSMIWEEERYWYLSVYRDITDRKHTEEELRHNKRFIEQLTDASPEVLYLYDLQTEKNIYVNRSLESVLGYSPEEVQSQGSMFFTQNYHSDELEHIETIQQEWLSLADGEVQEVEYRMRHRNGSWVWLRSRNMIFKRNAQGVPIEILGTAIDITTHKLIELQLWESEARLHTIINSASDGLLIVDLQGVIQFVNPAAEKLFNRPLSSLVDHDFGQPLTVGSVTEIDLIQGKQVMGVGEMSVSQTYWLGEPVYVISIRDITERRQAEEALRESEERFRQLAGNIEDVFWLASTHPYRIEYMSPAYEQVWERSISKAYEPNFSWLESIDPQDRDRVKETWDRQIQGEHTFCEYRILCPNGETRWIWDRAFPIEDQWGNIERVAGIAEDITDRKQAEEELKYRLKLETALSEVSKWLTRHDTLDFDDLLGILAQAMGANRVYLIRLNLEETQLSLTDEWCDAQSISFRDLLQDLDVAPFVWWFETLRQQDMLIFNSFDELPAIAKLEKAYLESLQIGSLLAVPIWTASGKLWGQITCESHCQNPKQWSVKDSRILQVVGEMLYTHTARQQAQLEQQESISQQIRQQQELARSNAELQQFAYVASHDLQEPLRGVVSFSQLLQEDYGNLLDDEGQSYLHCILSEGQRMQSLIRDLLAFSRVGTRAQERLPTDLDKVLEQVWINLKVAIEESGATITHDPLPTVHADRSQMVQLWQNLCSNAIKFRSDRPLKIHLGAQRQDCQWLFWVQDNGIGIDPYYAERIFVLFQRLHSQNAFPGTGIGLAICDKIIQRHGGTIWVESHLNQGATFYFTIGDRT</sequence>
<evidence type="ECO:0000256" key="3">
    <source>
        <dbReference type="ARBA" id="ARBA00012438"/>
    </source>
</evidence>
<keyword evidence="4" id="KW-1003">Cell membrane</keyword>
<dbReference type="InterPro" id="IPR029016">
    <property type="entry name" value="GAF-like_dom_sf"/>
</dbReference>
<dbReference type="SUPFAM" id="SSF55785">
    <property type="entry name" value="PYP-like sensor domain (PAS domain)"/>
    <property type="match status" value="5"/>
</dbReference>
<keyword evidence="5" id="KW-0997">Cell inner membrane</keyword>
<dbReference type="InterPro" id="IPR003018">
    <property type="entry name" value="GAF"/>
</dbReference>
<keyword evidence="6" id="KW-0597">Phosphoprotein</keyword>
<comment type="catalytic activity">
    <reaction evidence="1">
        <text>ATP + protein L-histidine = ADP + protein N-phospho-L-histidine.</text>
        <dbReference type="EC" id="2.7.13.3"/>
    </reaction>
</comment>
<dbReference type="AlphaFoldDB" id="A0A1L9QRA2"/>
<dbReference type="FunFam" id="3.30.565.10:FF:000006">
    <property type="entry name" value="Sensor histidine kinase WalK"/>
    <property type="match status" value="1"/>
</dbReference>
<dbReference type="GO" id="GO:0000155">
    <property type="term" value="F:phosphorelay sensor kinase activity"/>
    <property type="evidence" value="ECO:0007669"/>
    <property type="project" value="InterPro"/>
</dbReference>
<evidence type="ECO:0000256" key="14">
    <source>
        <dbReference type="ARBA" id="ARBA00023136"/>
    </source>
</evidence>
<dbReference type="InterPro" id="IPR013655">
    <property type="entry name" value="PAS_fold_3"/>
</dbReference>
<dbReference type="SMART" id="SM00388">
    <property type="entry name" value="HisKA"/>
    <property type="match status" value="1"/>
</dbReference>
<dbReference type="PROSITE" id="PS50112">
    <property type="entry name" value="PAS"/>
    <property type="match status" value="4"/>
</dbReference>
<dbReference type="PROSITE" id="PS50113">
    <property type="entry name" value="PAC"/>
    <property type="match status" value="4"/>
</dbReference>
<dbReference type="CDD" id="cd00082">
    <property type="entry name" value="HisKA"/>
    <property type="match status" value="1"/>
</dbReference>
<dbReference type="Pfam" id="PF01590">
    <property type="entry name" value="GAF"/>
    <property type="match status" value="1"/>
</dbReference>
<dbReference type="Gene3D" id="3.30.565.10">
    <property type="entry name" value="Histidine kinase-like ATPase, C-terminal domain"/>
    <property type="match status" value="1"/>
</dbReference>
<dbReference type="Gene3D" id="1.10.287.130">
    <property type="match status" value="1"/>
</dbReference>
<evidence type="ECO:0000256" key="10">
    <source>
        <dbReference type="ARBA" id="ARBA00022741"/>
    </source>
</evidence>
<dbReference type="InterPro" id="IPR000014">
    <property type="entry name" value="PAS"/>
</dbReference>